<evidence type="ECO:0000256" key="9">
    <source>
        <dbReference type="ARBA" id="ARBA00023136"/>
    </source>
</evidence>
<dbReference type="GeneID" id="8858137"/>
<dbReference type="KEGG" id="ngr:NAEGRDRAFT_73141"/>
<keyword evidence="10 12" id="KW-0275">Fatty acid biosynthesis</keyword>
<dbReference type="GO" id="GO:0019367">
    <property type="term" value="P:fatty acid elongation, saturated fatty acid"/>
    <property type="evidence" value="ECO:0007669"/>
    <property type="project" value="TreeGrafter"/>
</dbReference>
<proteinExistence type="inferred from homology"/>
<keyword evidence="9 12" id="KW-0472">Membrane</keyword>
<feature type="transmembrane region" description="Helical" evidence="12">
    <location>
        <begin position="241"/>
        <end position="263"/>
    </location>
</feature>
<comment type="catalytic activity">
    <reaction evidence="12">
        <text>an acyl-CoA + malonyl-CoA + H(+) = a 3-oxoacyl-CoA + CO2 + CoA</text>
        <dbReference type="Rhea" id="RHEA:50252"/>
        <dbReference type="ChEBI" id="CHEBI:15378"/>
        <dbReference type="ChEBI" id="CHEBI:16526"/>
        <dbReference type="ChEBI" id="CHEBI:57287"/>
        <dbReference type="ChEBI" id="CHEBI:57384"/>
        <dbReference type="ChEBI" id="CHEBI:58342"/>
        <dbReference type="ChEBI" id="CHEBI:90726"/>
    </reaction>
    <physiologicalReaction direction="left-to-right" evidence="12">
        <dbReference type="Rhea" id="RHEA:50253"/>
    </physiologicalReaction>
</comment>
<keyword evidence="6 12" id="KW-0276">Fatty acid metabolism</keyword>
<dbReference type="PROSITE" id="PS01188">
    <property type="entry name" value="ELO"/>
    <property type="match status" value="1"/>
</dbReference>
<keyword evidence="14" id="KW-1185">Reference proteome</keyword>
<dbReference type="AlphaFoldDB" id="D2VVU2"/>
<dbReference type="STRING" id="5762.D2VVU2"/>
<comment type="catalytic activity">
    <reaction evidence="11">
        <text>a very-long-chain acyl-CoA + malonyl-CoA + H(+) = a very-long-chain 3-oxoacyl-CoA + CO2 + CoA</text>
        <dbReference type="Rhea" id="RHEA:32727"/>
        <dbReference type="ChEBI" id="CHEBI:15378"/>
        <dbReference type="ChEBI" id="CHEBI:16526"/>
        <dbReference type="ChEBI" id="CHEBI:57287"/>
        <dbReference type="ChEBI" id="CHEBI:57384"/>
        <dbReference type="ChEBI" id="CHEBI:90725"/>
        <dbReference type="ChEBI" id="CHEBI:90736"/>
        <dbReference type="EC" id="2.3.1.199"/>
    </reaction>
</comment>
<feature type="transmembrane region" description="Helical" evidence="12">
    <location>
        <begin position="61"/>
        <end position="79"/>
    </location>
</feature>
<comment type="similarity">
    <text evidence="2 12">Belongs to the ELO family.</text>
</comment>
<dbReference type="GO" id="GO:0009922">
    <property type="term" value="F:fatty acid elongase activity"/>
    <property type="evidence" value="ECO:0007669"/>
    <property type="project" value="UniProtKB-EC"/>
</dbReference>
<evidence type="ECO:0000256" key="12">
    <source>
        <dbReference type="RuleBase" id="RU361115"/>
    </source>
</evidence>
<dbReference type="eggNOG" id="KOG3071">
    <property type="taxonomic scope" value="Eukaryota"/>
</dbReference>
<dbReference type="OrthoDB" id="434092at2759"/>
<keyword evidence="5 12" id="KW-0812">Transmembrane</keyword>
<dbReference type="GO" id="GO:0042761">
    <property type="term" value="P:very long-chain fatty acid biosynthetic process"/>
    <property type="evidence" value="ECO:0007669"/>
    <property type="project" value="TreeGrafter"/>
</dbReference>
<gene>
    <name evidence="13" type="ORF">NAEGRDRAFT_73141</name>
</gene>
<comment type="subcellular location">
    <subcellularLocation>
        <location evidence="1">Membrane</location>
        <topology evidence="1">Multi-pass membrane protein</topology>
    </subcellularLocation>
</comment>
<keyword evidence="7 12" id="KW-1133">Transmembrane helix</keyword>
<dbReference type="EMBL" id="GG738902">
    <property type="protein sequence ID" value="EFC39165.1"/>
    <property type="molecule type" value="Genomic_DNA"/>
</dbReference>
<protein>
    <recommendedName>
        <fullName evidence="12">Elongation of fatty acids protein</fullName>
        <ecNumber evidence="12">2.3.1.-</ecNumber>
    </recommendedName>
</protein>
<keyword evidence="4 12" id="KW-0808">Transferase</keyword>
<evidence type="ECO:0000256" key="11">
    <source>
        <dbReference type="ARBA" id="ARBA00047375"/>
    </source>
</evidence>
<dbReference type="Proteomes" id="UP000006671">
    <property type="component" value="Unassembled WGS sequence"/>
</dbReference>
<dbReference type="GO" id="GO:0034625">
    <property type="term" value="P:fatty acid elongation, monounsaturated fatty acid"/>
    <property type="evidence" value="ECO:0007669"/>
    <property type="project" value="TreeGrafter"/>
</dbReference>
<dbReference type="PANTHER" id="PTHR11157">
    <property type="entry name" value="FATTY ACID ACYL TRANSFERASE-RELATED"/>
    <property type="match status" value="1"/>
</dbReference>
<evidence type="ECO:0000256" key="8">
    <source>
        <dbReference type="ARBA" id="ARBA00023098"/>
    </source>
</evidence>
<keyword evidence="8 12" id="KW-0443">Lipid metabolism</keyword>
<reference evidence="13 14" key="1">
    <citation type="journal article" date="2010" name="Cell">
        <title>The genome of Naegleria gruberi illuminates early eukaryotic versatility.</title>
        <authorList>
            <person name="Fritz-Laylin L.K."/>
            <person name="Prochnik S.E."/>
            <person name="Ginger M.L."/>
            <person name="Dacks J.B."/>
            <person name="Carpenter M.L."/>
            <person name="Field M.C."/>
            <person name="Kuo A."/>
            <person name="Paredez A."/>
            <person name="Chapman J."/>
            <person name="Pham J."/>
            <person name="Shu S."/>
            <person name="Neupane R."/>
            <person name="Cipriano M."/>
            <person name="Mancuso J."/>
            <person name="Tu H."/>
            <person name="Salamov A."/>
            <person name="Lindquist E."/>
            <person name="Shapiro H."/>
            <person name="Lucas S."/>
            <person name="Grigoriev I.V."/>
            <person name="Cande W.Z."/>
            <person name="Fulton C."/>
            <person name="Rokhsar D.S."/>
            <person name="Dawson S.C."/>
        </authorList>
    </citation>
    <scope>NUCLEOTIDE SEQUENCE [LARGE SCALE GENOMIC DNA]</scope>
    <source>
        <strain evidence="13 14">NEG-M</strain>
    </source>
</reference>
<accession>D2VVU2</accession>
<feature type="transmembrane region" description="Helical" evidence="12">
    <location>
        <begin position="115"/>
        <end position="136"/>
    </location>
</feature>
<dbReference type="OMA" id="WIFCFPP"/>
<evidence type="ECO:0000256" key="5">
    <source>
        <dbReference type="ARBA" id="ARBA00022692"/>
    </source>
</evidence>
<evidence type="ECO:0000256" key="7">
    <source>
        <dbReference type="ARBA" id="ARBA00022989"/>
    </source>
</evidence>
<dbReference type="InterPro" id="IPR002076">
    <property type="entry name" value="ELO_fam"/>
</dbReference>
<evidence type="ECO:0000256" key="3">
    <source>
        <dbReference type="ARBA" id="ARBA00022516"/>
    </source>
</evidence>
<organism evidence="14">
    <name type="scientific">Naegleria gruberi</name>
    <name type="common">Amoeba</name>
    <dbReference type="NCBI Taxonomy" id="5762"/>
    <lineage>
        <taxon>Eukaryota</taxon>
        <taxon>Discoba</taxon>
        <taxon>Heterolobosea</taxon>
        <taxon>Tetramitia</taxon>
        <taxon>Eutetramitia</taxon>
        <taxon>Vahlkampfiidae</taxon>
        <taxon>Naegleria</taxon>
    </lineage>
</organism>
<evidence type="ECO:0000256" key="1">
    <source>
        <dbReference type="ARBA" id="ARBA00004141"/>
    </source>
</evidence>
<dbReference type="PANTHER" id="PTHR11157:SF134">
    <property type="entry name" value="ELONGATION OF FATTY ACIDS PROTEIN 1-RELATED"/>
    <property type="match status" value="1"/>
</dbReference>
<dbReference type="GO" id="GO:0034626">
    <property type="term" value="P:fatty acid elongation, polyunsaturated fatty acid"/>
    <property type="evidence" value="ECO:0007669"/>
    <property type="project" value="TreeGrafter"/>
</dbReference>
<dbReference type="InterPro" id="IPR030457">
    <property type="entry name" value="ELO_CS"/>
</dbReference>
<evidence type="ECO:0000256" key="6">
    <source>
        <dbReference type="ARBA" id="ARBA00022832"/>
    </source>
</evidence>
<evidence type="ECO:0000256" key="2">
    <source>
        <dbReference type="ARBA" id="ARBA00007263"/>
    </source>
</evidence>
<evidence type="ECO:0000256" key="4">
    <source>
        <dbReference type="ARBA" id="ARBA00022679"/>
    </source>
</evidence>
<name>D2VVU2_NAEGR</name>
<dbReference type="GO" id="GO:0005789">
    <property type="term" value="C:endoplasmic reticulum membrane"/>
    <property type="evidence" value="ECO:0007669"/>
    <property type="project" value="TreeGrafter"/>
</dbReference>
<evidence type="ECO:0000313" key="14">
    <source>
        <dbReference type="Proteomes" id="UP000006671"/>
    </source>
</evidence>
<evidence type="ECO:0000256" key="10">
    <source>
        <dbReference type="ARBA" id="ARBA00023160"/>
    </source>
</evidence>
<dbReference type="VEuPathDB" id="AmoebaDB:NAEGRDRAFT_73141"/>
<dbReference type="EC" id="2.3.1.-" evidence="12"/>
<feature type="transmembrane region" description="Helical" evidence="12">
    <location>
        <begin position="207"/>
        <end position="229"/>
    </location>
</feature>
<keyword evidence="3 12" id="KW-0444">Lipid biosynthesis</keyword>
<dbReference type="Pfam" id="PF01151">
    <property type="entry name" value="ELO"/>
    <property type="match status" value="1"/>
</dbReference>
<sequence length="277" mass="32609">MSQYIHDFKYIYNEAPISHWIYPATAVVGYGLSLYLLPLYMKKVRNNTPMKHPLLEMFIKFHNIFLSVLSLIMVLGFVGEAVEVVNEIPEASFMEKLSALTCDVPNRMGKGAVPFWLYIFYLSKYYELLDTVFLMIKCKSLTFLHTFHHMITLLLCWYVILEKSQMMWFPSTLNAGVHVIMYFYFYVCTVKNSPIFTPGCLNVIKPWITRMQIIQFVFDLVVPKVWLWFKYGDNQTCAGNYYPFFLVDLTVAAFLALFLNFYIQSYKRKKTDVKKTE</sequence>
<evidence type="ECO:0000313" key="13">
    <source>
        <dbReference type="EMBL" id="EFC39165.1"/>
    </source>
</evidence>
<feature type="transmembrane region" description="Helical" evidence="12">
    <location>
        <begin position="143"/>
        <end position="161"/>
    </location>
</feature>
<dbReference type="GO" id="GO:0030148">
    <property type="term" value="P:sphingolipid biosynthetic process"/>
    <property type="evidence" value="ECO:0007669"/>
    <property type="project" value="TreeGrafter"/>
</dbReference>
<feature type="transmembrane region" description="Helical" evidence="12">
    <location>
        <begin position="20"/>
        <end position="40"/>
    </location>
</feature>
<dbReference type="RefSeq" id="XP_002671909.1">
    <property type="nucleotide sequence ID" value="XM_002671863.1"/>
</dbReference>
<dbReference type="InParanoid" id="D2VVU2"/>
<feature type="transmembrane region" description="Helical" evidence="12">
    <location>
        <begin position="167"/>
        <end position="187"/>
    </location>
</feature>